<evidence type="ECO:0000313" key="3">
    <source>
        <dbReference type="EMBL" id="KAK3084444.1"/>
    </source>
</evidence>
<dbReference type="InterPro" id="IPR029681">
    <property type="entry name" value="CCDC157"/>
</dbReference>
<feature type="compositionally biased region" description="Basic and acidic residues" evidence="2">
    <location>
        <begin position="431"/>
        <end position="440"/>
    </location>
</feature>
<organism evidence="3 4">
    <name type="scientific">Pinctada imbricata</name>
    <name type="common">Atlantic pearl-oyster</name>
    <name type="synonym">Pinctada martensii</name>
    <dbReference type="NCBI Taxonomy" id="66713"/>
    <lineage>
        <taxon>Eukaryota</taxon>
        <taxon>Metazoa</taxon>
        <taxon>Spiralia</taxon>
        <taxon>Lophotrochozoa</taxon>
        <taxon>Mollusca</taxon>
        <taxon>Bivalvia</taxon>
        <taxon>Autobranchia</taxon>
        <taxon>Pteriomorphia</taxon>
        <taxon>Pterioida</taxon>
        <taxon>Pterioidea</taxon>
        <taxon>Pteriidae</taxon>
        <taxon>Pinctada</taxon>
    </lineage>
</organism>
<evidence type="ECO:0000256" key="2">
    <source>
        <dbReference type="SAM" id="MobiDB-lite"/>
    </source>
</evidence>
<comment type="caution">
    <text evidence="3">The sequence shown here is derived from an EMBL/GenBank/DDBJ whole genome shotgun (WGS) entry which is preliminary data.</text>
</comment>
<accession>A0AA89BR47</accession>
<evidence type="ECO:0000313" key="4">
    <source>
        <dbReference type="Proteomes" id="UP001186944"/>
    </source>
</evidence>
<protein>
    <submittedName>
        <fullName evidence="3">Uncharacterized protein</fullName>
    </submittedName>
</protein>
<dbReference type="PANTHER" id="PTHR43696:SF9">
    <property type="entry name" value="COILED-COIL DOMAIN-CONTAINING PROTEIN 157"/>
    <property type="match status" value="1"/>
</dbReference>
<dbReference type="EMBL" id="VSWD01000013">
    <property type="protein sequence ID" value="KAK3084444.1"/>
    <property type="molecule type" value="Genomic_DNA"/>
</dbReference>
<dbReference type="PANTHER" id="PTHR43696">
    <property type="entry name" value="COILED-COIL DOMAIN-CONTAINING PROTEIN 157"/>
    <property type="match status" value="1"/>
</dbReference>
<keyword evidence="4" id="KW-1185">Reference proteome</keyword>
<sequence>MAELLGGQAIIDSLRTDVQDLQWAVTDLISRVGPVECMSWKFPDKKSYEVDVEELLDLYSYSDDVEDNQVAHIALYELVIDRFLYFIHALSSHTNQLLSRAGGEKSHGKSTSIGLIVKRYCSKQVQLNTIVQQTMSDSKSKTRKVADMESNMKKMTEEFEKLTNSDTGSTASLPYQLSPHKVGSAMSGFITPSKIEEISRDACSKCCQTVETAFVPCEGCHVVQKNFRNAGDVIVKMCQSQKLPSTLQKYRPLVADVKWLTPNDVARWSSEMTKDLGRIDKHMDYLMSTINPLKEEIEMHELNKKRLEKRVANFDADMRKEKEVQYALQRQFDVKMKELEDDHKQTVAMVTKQKEELTRTKQLLETNLEKCKQELEVTHERLTELDKTKQVLERDLQDNRTNCKEVERLQVEITRLQDHLQEIEIKLQRSTKELSKEQARNKSASKHSKSLQSKQDNLLHKVDTLDQENEELKEQVAEIEEEKDKIQETLDTVQVKVKKYQQKIKQNENLIEQLKTEKEDLEVSAVKLKEDVEKIGHQLEEAQERERLLIEYPDLNGPVNQDFKGTGDLATDMENQVKANSIRIQVLEEQNETLRNSISKVLAMQDGRSQPKVAWEKESERVPLWNKESIENARYEGHQRNNMWNPEESHQSENINYNANPLFTINAEERVIDKVPTKVSNLKPSPEEFLVGRASRPPSAAKRRTTPGSRPVSGKKLVTAPVNTTSIGAYIQLKKAGKLDHYNDGLEVKPSHQQYDYKKKEMFSCHRCDKMYSKQRDLEIHKSYCTA</sequence>
<keyword evidence="1" id="KW-0175">Coiled coil</keyword>
<evidence type="ECO:0000256" key="1">
    <source>
        <dbReference type="SAM" id="Coils"/>
    </source>
</evidence>
<gene>
    <name evidence="3" type="ORF">FSP39_013653</name>
</gene>
<dbReference type="Proteomes" id="UP001186944">
    <property type="component" value="Unassembled WGS sequence"/>
</dbReference>
<feature type="region of interest" description="Disordered" evidence="2">
    <location>
        <begin position="689"/>
        <end position="715"/>
    </location>
</feature>
<feature type="coiled-coil region" evidence="1">
    <location>
        <begin position="570"/>
        <end position="604"/>
    </location>
</feature>
<feature type="region of interest" description="Disordered" evidence="2">
    <location>
        <begin position="431"/>
        <end position="458"/>
    </location>
</feature>
<feature type="coiled-coil region" evidence="1">
    <location>
        <begin position="138"/>
        <end position="165"/>
    </location>
</feature>
<dbReference type="AlphaFoldDB" id="A0AA89BR47"/>
<name>A0AA89BR47_PINIB</name>
<reference evidence="3" key="1">
    <citation type="submission" date="2019-08" db="EMBL/GenBank/DDBJ databases">
        <title>The improved chromosome-level genome for the pearl oyster Pinctada fucata martensii using PacBio sequencing and Hi-C.</title>
        <authorList>
            <person name="Zheng Z."/>
        </authorList>
    </citation>
    <scope>NUCLEOTIDE SEQUENCE</scope>
    <source>
        <strain evidence="3">ZZ-2019</strain>
        <tissue evidence="3">Adductor muscle</tissue>
    </source>
</reference>
<proteinExistence type="predicted"/>